<keyword evidence="5 7" id="KW-1133">Transmembrane helix</keyword>
<evidence type="ECO:0000313" key="9">
    <source>
        <dbReference type="Proteomes" id="UP000005237"/>
    </source>
</evidence>
<evidence type="ECO:0000256" key="5">
    <source>
        <dbReference type="ARBA" id="ARBA00022989"/>
    </source>
</evidence>
<evidence type="ECO:0000256" key="4">
    <source>
        <dbReference type="ARBA" id="ARBA00022692"/>
    </source>
</evidence>
<keyword evidence="4 7" id="KW-0812">Transmembrane</keyword>
<organism evidence="8 9">
    <name type="scientific">Caenorhabditis japonica</name>
    <dbReference type="NCBI Taxonomy" id="281687"/>
    <lineage>
        <taxon>Eukaryota</taxon>
        <taxon>Metazoa</taxon>
        <taxon>Ecdysozoa</taxon>
        <taxon>Nematoda</taxon>
        <taxon>Chromadorea</taxon>
        <taxon>Rhabditida</taxon>
        <taxon>Rhabditina</taxon>
        <taxon>Rhabditomorpha</taxon>
        <taxon>Rhabditoidea</taxon>
        <taxon>Rhabditidae</taxon>
        <taxon>Peloderinae</taxon>
        <taxon>Caenorhabditis</taxon>
    </lineage>
</organism>
<evidence type="ECO:0000313" key="8">
    <source>
        <dbReference type="EnsemblMetazoa" id="CJA17834.1"/>
    </source>
</evidence>
<proteinExistence type="inferred from homology"/>
<dbReference type="GO" id="GO:0015137">
    <property type="term" value="F:citrate transmembrane transporter activity"/>
    <property type="evidence" value="ECO:0007669"/>
    <property type="project" value="TreeGrafter"/>
</dbReference>
<comment type="subcellular location">
    <subcellularLocation>
        <location evidence="1">Membrane</location>
        <topology evidence="1">Multi-pass membrane protein</topology>
    </subcellularLocation>
</comment>
<accession>A0A8R1E0T3</accession>
<keyword evidence="9" id="KW-1185">Reference proteome</keyword>
<evidence type="ECO:0000256" key="6">
    <source>
        <dbReference type="ARBA" id="ARBA00023136"/>
    </source>
</evidence>
<dbReference type="AlphaFoldDB" id="A0A8R1E0T3"/>
<dbReference type="PANTHER" id="PTHR10283">
    <property type="entry name" value="SOLUTE CARRIER FAMILY 13 MEMBER"/>
    <property type="match status" value="1"/>
</dbReference>
<dbReference type="Pfam" id="PF00939">
    <property type="entry name" value="Na_sulph_symp"/>
    <property type="match status" value="1"/>
</dbReference>
<dbReference type="EnsemblMetazoa" id="CJA17834.1">
    <property type="protein sequence ID" value="CJA17834.1"/>
    <property type="gene ID" value="WBGene00137039"/>
</dbReference>
<comment type="similarity">
    <text evidence="2">Belongs to the SLC13A/DASS transporter (TC 2.A.47) family. NADC subfamily.</text>
</comment>
<evidence type="ECO:0000256" key="1">
    <source>
        <dbReference type="ARBA" id="ARBA00004141"/>
    </source>
</evidence>
<feature type="transmembrane region" description="Helical" evidence="7">
    <location>
        <begin position="54"/>
        <end position="79"/>
    </location>
</feature>
<dbReference type="PROSITE" id="PS01271">
    <property type="entry name" value="NA_SULFATE"/>
    <property type="match status" value="1"/>
</dbReference>
<feature type="transmembrane region" description="Helical" evidence="7">
    <location>
        <begin position="100"/>
        <end position="125"/>
    </location>
</feature>
<feature type="transmembrane region" description="Helical" evidence="7">
    <location>
        <begin position="360"/>
        <end position="379"/>
    </location>
</feature>
<dbReference type="Proteomes" id="UP000005237">
    <property type="component" value="Unassembled WGS sequence"/>
</dbReference>
<evidence type="ECO:0000256" key="2">
    <source>
        <dbReference type="ARBA" id="ARBA00006772"/>
    </source>
</evidence>
<dbReference type="GO" id="GO:0005886">
    <property type="term" value="C:plasma membrane"/>
    <property type="evidence" value="ECO:0007669"/>
    <property type="project" value="TreeGrafter"/>
</dbReference>
<feature type="transmembrane region" description="Helical" evidence="7">
    <location>
        <begin position="306"/>
        <end position="339"/>
    </location>
</feature>
<protein>
    <submittedName>
        <fullName evidence="8">Uncharacterized protein</fullName>
    </submittedName>
</protein>
<feature type="transmembrane region" description="Helical" evidence="7">
    <location>
        <begin position="274"/>
        <end position="294"/>
    </location>
</feature>
<reference evidence="9" key="1">
    <citation type="submission" date="2010-08" db="EMBL/GenBank/DDBJ databases">
        <authorList>
            <consortium name="Caenorhabditis japonica Sequencing Consortium"/>
            <person name="Wilson R.K."/>
        </authorList>
    </citation>
    <scope>NUCLEOTIDE SEQUENCE [LARGE SCALE GENOMIC DNA]</scope>
    <source>
        <strain evidence="9">DF5081</strain>
    </source>
</reference>
<evidence type="ECO:0000256" key="7">
    <source>
        <dbReference type="SAM" id="Phobius"/>
    </source>
</evidence>
<reference evidence="8" key="2">
    <citation type="submission" date="2022-06" db="UniProtKB">
        <authorList>
            <consortium name="EnsemblMetazoa"/>
        </authorList>
    </citation>
    <scope>IDENTIFICATION</scope>
    <source>
        <strain evidence="8">DF5081</strain>
    </source>
</reference>
<dbReference type="InterPro" id="IPR031312">
    <property type="entry name" value="Na/sul_symport_CS"/>
</dbReference>
<dbReference type="PANTHER" id="PTHR10283:SF84">
    <property type="entry name" value="SODIUM-DEPENDENT HIGH-AFFINITY DICARBOXYLATE TRANSPORTER 2"/>
    <property type="match status" value="1"/>
</dbReference>
<sequence>MCPTAVALLMSMSDAVQHVKEGERKRKPISEEASVAEKMRLDEMNSQDAGFCKALILACAHASLIGGTAIITSTGPNLVFRENIQKRYPDGQISMTYLQWMVFAIPPMFFYLLASYVILVCYFMGPSTLFRWFEKPTKEEAHLNKVVEKNIHLMYEQLGDISWGEKSVFGFFVILISSWISRDPGFAPGWADLLPNRQYFTDSVSGILIACVLFIWPKDPFDPIDPFAPILKWSDMKSKYSWSCTLLIGAGYAISEGVDKSGLSRLISCGMQKIFVGMSSLPLQLTVTTTIVIMTEFASNVSTGSIFIPIALGVAESMGVHPLYLALPTTVACSFAFMLPISTPPNAIVYDTKVISMSEMIACGFLLNILCIIITSLNMNTWTYFVFSLANFPENIVLAENSSLPVC</sequence>
<keyword evidence="6 7" id="KW-0472">Membrane</keyword>
<name>A0A8R1E0T3_CAEJA</name>
<dbReference type="InterPro" id="IPR001898">
    <property type="entry name" value="SLC13A/DASS"/>
</dbReference>
<keyword evidence="3" id="KW-0813">Transport</keyword>
<evidence type="ECO:0000256" key="3">
    <source>
        <dbReference type="ARBA" id="ARBA00022448"/>
    </source>
</evidence>
<dbReference type="GO" id="GO:0015141">
    <property type="term" value="F:succinate transmembrane transporter activity"/>
    <property type="evidence" value="ECO:0007669"/>
    <property type="project" value="TreeGrafter"/>
</dbReference>